<gene>
    <name evidence="2" type="primary">LgM4147LRVhigh.28.01550.00460</name>
    <name evidence="2" type="ORF">BN36_2845640</name>
</gene>
<proteinExistence type="predicted"/>
<sequence length="128" mass="14335">MWREGYALVLTYMRVCIRVCFSVALFVCVCVRPCTVDVFLFSRLLCLFIYKRVLRLSFPPTSTSIHSFSSFCSPRSMPPLSPNTSLLYFSLPCVCVVVVAACCSFPLFPLFQHEAFGGVSVTCYVLAS</sequence>
<reference evidence="2" key="1">
    <citation type="submission" date="2012-08" db="EMBL/GenBank/DDBJ databases">
        <title>Comparative genomics of metastatic and non-metastatic Leishmania guyanensis provides insights into polygenic factors involved in Leishmania RNA virus infection.</title>
        <authorList>
            <person name="Smith D."/>
            <person name="Hertz-Fowler C."/>
            <person name="Martin R."/>
            <person name="Dickens N."/>
            <person name="Fasel N."/>
            <person name="Falquet L."/>
            <person name="Beverley S."/>
            <person name="Zangger H."/>
            <person name="Calderon-Copete S."/>
            <person name="Mottram J."/>
            <person name="Xenarios I."/>
        </authorList>
    </citation>
    <scope>NUCLEOTIDE SEQUENCE</scope>
    <source>
        <strain evidence="2">MHOM/BR/75/M4147/SSU:IR2SAT-LUC</strain>
    </source>
</reference>
<feature type="transmembrane region" description="Helical" evidence="1">
    <location>
        <begin position="12"/>
        <end position="31"/>
    </location>
</feature>
<keyword evidence="1" id="KW-0812">Transmembrane</keyword>
<feature type="transmembrane region" description="Helical" evidence="1">
    <location>
        <begin position="86"/>
        <end position="108"/>
    </location>
</feature>
<evidence type="ECO:0000256" key="1">
    <source>
        <dbReference type="SAM" id="Phobius"/>
    </source>
</evidence>
<accession>A0A1E1J0G3</accession>
<keyword evidence="1" id="KW-1133">Transmembrane helix</keyword>
<organism evidence="2">
    <name type="scientific">Leishmania guyanensis</name>
    <dbReference type="NCBI Taxonomy" id="5670"/>
    <lineage>
        <taxon>Eukaryota</taxon>
        <taxon>Discoba</taxon>
        <taxon>Euglenozoa</taxon>
        <taxon>Kinetoplastea</taxon>
        <taxon>Metakinetoplastina</taxon>
        <taxon>Trypanosomatida</taxon>
        <taxon>Trypanosomatidae</taxon>
        <taxon>Leishmaniinae</taxon>
        <taxon>Leishmania</taxon>
        <taxon>Leishmania guyanensis species complex</taxon>
    </lineage>
</organism>
<evidence type="ECO:0000313" key="2">
    <source>
        <dbReference type="EMBL" id="CCM17065.1"/>
    </source>
</evidence>
<keyword evidence="1" id="KW-0472">Membrane</keyword>
<dbReference type="AlphaFoldDB" id="A0A1E1J0G3"/>
<name>A0A1E1J0G3_LEIGU</name>
<protein>
    <submittedName>
        <fullName evidence="2">Uncharacterized protein</fullName>
    </submittedName>
</protein>
<dbReference type="EMBL" id="CALQ01001209">
    <property type="protein sequence ID" value="CCM17065.1"/>
    <property type="molecule type" value="Genomic_DNA"/>
</dbReference>